<dbReference type="Gene3D" id="1.10.1420.10">
    <property type="match status" value="2"/>
</dbReference>
<dbReference type="PANTHER" id="PTHR11361">
    <property type="entry name" value="DNA MISMATCH REPAIR PROTEIN MUTS FAMILY MEMBER"/>
    <property type="match status" value="1"/>
</dbReference>
<dbReference type="InterPro" id="IPR007861">
    <property type="entry name" value="DNA_mismatch_repair_MutS_clamp"/>
</dbReference>
<name>A0A6J4K698_9CHLR</name>
<dbReference type="InterPro" id="IPR007696">
    <property type="entry name" value="DNA_mismatch_repair_MutS_core"/>
</dbReference>
<feature type="non-terminal residue" evidence="2">
    <location>
        <position position="265"/>
    </location>
</feature>
<sequence>MGARLLRRWVAQPLTQLAPLEWRQEQVSRYVEDTVRRGELREVLKNIGDIERLVNRVLQGVARPDDLRRLRDGLRTLPRVAALVDDSLFPNMEAIDDDLTSAFDVCADALDLLERSICEEGGDKGDGIERPPQPAIRTGYDAELDAVMTTLTTLHDELHRWEEREREQTAIKSLKITCHKGGWVIVTAKSTPGHLIPVTYHRVPGGTSDDRWTTYELQEHETLLQRNRARLQELERTALARVIADVAAHKQQLLGAARTLAEIDV</sequence>
<feature type="domain" description="DNA mismatch repair protein MutS core" evidence="1">
    <location>
        <begin position="1"/>
        <end position="265"/>
    </location>
</feature>
<gene>
    <name evidence="2" type="ORF">AVDCRST_MAG93-4346</name>
</gene>
<reference evidence="2" key="1">
    <citation type="submission" date="2020-02" db="EMBL/GenBank/DDBJ databases">
        <authorList>
            <person name="Meier V. D."/>
        </authorList>
    </citation>
    <scope>NUCLEOTIDE SEQUENCE</scope>
    <source>
        <strain evidence="2">AVDCRST_MAG93</strain>
    </source>
</reference>
<proteinExistence type="predicted"/>
<dbReference type="GO" id="GO:0005524">
    <property type="term" value="F:ATP binding"/>
    <property type="evidence" value="ECO:0007669"/>
    <property type="project" value="InterPro"/>
</dbReference>
<dbReference type="PANTHER" id="PTHR11361:SF34">
    <property type="entry name" value="DNA MISMATCH REPAIR PROTEIN MSH1, MITOCHONDRIAL"/>
    <property type="match status" value="1"/>
</dbReference>
<dbReference type="GO" id="GO:0005829">
    <property type="term" value="C:cytosol"/>
    <property type="evidence" value="ECO:0007669"/>
    <property type="project" value="TreeGrafter"/>
</dbReference>
<accession>A0A6J4K698</accession>
<dbReference type="EMBL" id="CADCTR010001462">
    <property type="protein sequence ID" value="CAA9297212.1"/>
    <property type="molecule type" value="Genomic_DNA"/>
</dbReference>
<evidence type="ECO:0000259" key="1">
    <source>
        <dbReference type="SMART" id="SM00533"/>
    </source>
</evidence>
<dbReference type="SMART" id="SM00533">
    <property type="entry name" value="MUTSd"/>
    <property type="match status" value="1"/>
</dbReference>
<organism evidence="2">
    <name type="scientific">uncultured Chloroflexia bacterium</name>
    <dbReference type="NCBI Taxonomy" id="1672391"/>
    <lineage>
        <taxon>Bacteria</taxon>
        <taxon>Bacillati</taxon>
        <taxon>Chloroflexota</taxon>
        <taxon>Chloroflexia</taxon>
        <taxon>environmental samples</taxon>
    </lineage>
</organism>
<dbReference type="GO" id="GO:0030983">
    <property type="term" value="F:mismatched DNA binding"/>
    <property type="evidence" value="ECO:0007669"/>
    <property type="project" value="InterPro"/>
</dbReference>
<dbReference type="Pfam" id="PF05190">
    <property type="entry name" value="MutS_IV"/>
    <property type="match status" value="1"/>
</dbReference>
<dbReference type="SUPFAM" id="SSF48334">
    <property type="entry name" value="DNA repair protein MutS, domain III"/>
    <property type="match status" value="1"/>
</dbReference>
<protein>
    <submittedName>
        <fullName evidence="2">DNA mismatch repair protein MutS</fullName>
    </submittedName>
</protein>
<dbReference type="InterPro" id="IPR045076">
    <property type="entry name" value="MutS"/>
</dbReference>
<dbReference type="AlphaFoldDB" id="A0A6J4K698"/>
<dbReference type="GO" id="GO:0140664">
    <property type="term" value="F:ATP-dependent DNA damage sensor activity"/>
    <property type="evidence" value="ECO:0007669"/>
    <property type="project" value="InterPro"/>
</dbReference>
<evidence type="ECO:0000313" key="2">
    <source>
        <dbReference type="EMBL" id="CAA9297212.1"/>
    </source>
</evidence>
<dbReference type="Pfam" id="PF05192">
    <property type="entry name" value="MutS_III"/>
    <property type="match status" value="1"/>
</dbReference>
<dbReference type="GO" id="GO:0006298">
    <property type="term" value="P:mismatch repair"/>
    <property type="evidence" value="ECO:0007669"/>
    <property type="project" value="InterPro"/>
</dbReference>
<dbReference type="InterPro" id="IPR036187">
    <property type="entry name" value="DNA_mismatch_repair_MutS_sf"/>
</dbReference>